<dbReference type="EMBL" id="QPJB01000007">
    <property type="protein sequence ID" value="RCW33610.1"/>
    <property type="molecule type" value="Genomic_DNA"/>
</dbReference>
<dbReference type="PANTHER" id="PTHR44227:SF3">
    <property type="entry name" value="PROTEIN O-MANNOSYL-TRANSFERASE TMTC4"/>
    <property type="match status" value="1"/>
</dbReference>
<feature type="transmembrane region" description="Helical" evidence="3">
    <location>
        <begin position="129"/>
        <end position="146"/>
    </location>
</feature>
<organism evidence="5 6">
    <name type="scientific">Marinobacter nauticus</name>
    <name type="common">Marinobacter hydrocarbonoclasticus</name>
    <name type="synonym">Marinobacter aquaeolei</name>
    <dbReference type="NCBI Taxonomy" id="2743"/>
    <lineage>
        <taxon>Bacteria</taxon>
        <taxon>Pseudomonadati</taxon>
        <taxon>Pseudomonadota</taxon>
        <taxon>Gammaproteobacteria</taxon>
        <taxon>Pseudomonadales</taxon>
        <taxon>Marinobacteraceae</taxon>
        <taxon>Marinobacter</taxon>
    </lineage>
</organism>
<accession>A0A368UZZ9</accession>
<keyword evidence="2" id="KW-0802">TPR repeat</keyword>
<dbReference type="EMBL" id="QNSA01000007">
    <property type="protein sequence ID" value="RBP72683.1"/>
    <property type="molecule type" value="Genomic_DNA"/>
</dbReference>
<keyword evidence="3" id="KW-0472">Membrane</keyword>
<keyword evidence="1" id="KW-0677">Repeat</keyword>
<dbReference type="PANTHER" id="PTHR44227">
    <property type="match status" value="1"/>
</dbReference>
<feature type="transmembrane region" description="Helical" evidence="3">
    <location>
        <begin position="186"/>
        <end position="204"/>
    </location>
</feature>
<proteinExistence type="predicted"/>
<feature type="transmembrane region" description="Helical" evidence="3">
    <location>
        <begin position="152"/>
        <end position="174"/>
    </location>
</feature>
<feature type="transmembrane region" description="Helical" evidence="3">
    <location>
        <begin position="99"/>
        <end position="117"/>
    </location>
</feature>
<keyword evidence="3" id="KW-1133">Transmembrane helix</keyword>
<feature type="transmembrane region" description="Helical" evidence="3">
    <location>
        <begin position="383"/>
        <end position="403"/>
    </location>
</feature>
<feature type="transmembrane region" description="Helical" evidence="3">
    <location>
        <begin position="338"/>
        <end position="362"/>
    </location>
</feature>
<dbReference type="InterPro" id="IPR052346">
    <property type="entry name" value="O-mannosyl-transferase_TMTC"/>
</dbReference>
<sequence length="648" mass="72483">MTAFFQSRFSLLLKVGLLGLLLLPLLTLSPALTGPFLFDDHSNLEALAILEGGGTKAAVEEYLAEKSAGPTGRPLSMLSFMLDALDWPADAEPFKFTNLLIHILNGLLLAWIVLMIVRQWSGRLTDRQIALGILVAAFWVLNPYQLSSVMYVVQRMAQLSTTSVLLGLILYLYGRGCIVVGKNAKGLLFIWLAYLCGAGIGVLFKENAALFVLMVPLFELLLFSRADVERRCRLLLGVTLVLPALVMIFLLGSYFFSGHSYEWYRDFTLSERLLSQGRAVGYYLWRYLIPGVGYVGIYADGFEKSVSLFQPLSTFIWIIVHGVLLVCAILFARRVPLFSLGVLFFYVAHSMESSAVPLELFFEHRNYLPSAFLLLGLFHLPRINVTSIVLLLLVLVCGALQYLQATYWGSERYLTSIMVLQSPKSERAVINYANYLEKNGEAFKSLNVMRRYAEDEPAGVDLALNIIKMGCFLGMDAESDVPLLQQSVVKYRGKAATIVSQLKVVGQWIKDGRCKHVTLADLDAFWDNYLAAYPRDGEATQAYFVGKSYIAFQERNYAKFSRRMEKALDSHPNLSLAYSVCSQFTVNGGPEQGCNCFKDNEYMVQIHREQGGTLVQRFLGSREKLINDYREEMSAVCAVARASGGDPN</sequence>
<evidence type="ECO:0000256" key="1">
    <source>
        <dbReference type="ARBA" id="ARBA00022737"/>
    </source>
</evidence>
<gene>
    <name evidence="5" type="ORF">DET51_107281</name>
    <name evidence="4" type="ORF">DET64_107281</name>
</gene>
<feature type="transmembrane region" description="Helical" evidence="3">
    <location>
        <begin position="235"/>
        <end position="256"/>
    </location>
</feature>
<comment type="caution">
    <text evidence="5">The sequence shown here is derived from an EMBL/GenBank/DDBJ whole genome shotgun (WGS) entry which is preliminary data.</text>
</comment>
<evidence type="ECO:0000256" key="2">
    <source>
        <dbReference type="ARBA" id="ARBA00022803"/>
    </source>
</evidence>
<evidence type="ECO:0000313" key="5">
    <source>
        <dbReference type="EMBL" id="RCW33610.1"/>
    </source>
</evidence>
<evidence type="ECO:0000313" key="6">
    <source>
        <dbReference type="Proteomes" id="UP000252795"/>
    </source>
</evidence>
<dbReference type="Proteomes" id="UP000253065">
    <property type="component" value="Unassembled WGS sequence"/>
</dbReference>
<evidence type="ECO:0000313" key="4">
    <source>
        <dbReference type="EMBL" id="RBP72683.1"/>
    </source>
</evidence>
<dbReference type="RefSeq" id="WP_113880038.1">
    <property type="nucleotide sequence ID" value="NZ_QNSA01000007.1"/>
</dbReference>
<feature type="transmembrane region" description="Helical" evidence="3">
    <location>
        <begin position="210"/>
        <end position="228"/>
    </location>
</feature>
<reference evidence="5 6" key="1">
    <citation type="submission" date="2018-07" db="EMBL/GenBank/DDBJ databases">
        <title>Freshwater and sediment microbial communities from various areas in North America, analyzing microbe dynamics in response to fracking.</title>
        <authorList>
            <person name="Lamendella R."/>
        </authorList>
    </citation>
    <scope>NUCLEOTIDE SEQUENCE [LARGE SCALE GENOMIC DNA]</scope>
    <source>
        <strain evidence="5 6">114E</strain>
        <strain evidence="4 7">114E_o</strain>
    </source>
</reference>
<keyword evidence="7" id="KW-1185">Reference proteome</keyword>
<protein>
    <submittedName>
        <fullName evidence="5">Uncharacterized protein</fullName>
    </submittedName>
</protein>
<dbReference type="Proteomes" id="UP000252795">
    <property type="component" value="Unassembled WGS sequence"/>
</dbReference>
<evidence type="ECO:0000256" key="3">
    <source>
        <dbReference type="SAM" id="Phobius"/>
    </source>
</evidence>
<name>A0A368UZZ9_MARNT</name>
<evidence type="ECO:0000313" key="7">
    <source>
        <dbReference type="Proteomes" id="UP000253065"/>
    </source>
</evidence>
<keyword evidence="3" id="KW-0812">Transmembrane</keyword>
<dbReference type="AlphaFoldDB" id="A0A368UZZ9"/>
<feature type="transmembrane region" description="Helical" evidence="3">
    <location>
        <begin position="314"/>
        <end position="332"/>
    </location>
</feature>